<comment type="caution">
    <text evidence="4">The sequence shown here is derived from an EMBL/GenBank/DDBJ whole genome shotgun (WGS) entry which is preliminary data.</text>
</comment>
<accession>A0ABP8M1B2</accession>
<dbReference type="Pfam" id="PF09822">
    <property type="entry name" value="ABC_transp_aux"/>
    <property type="match status" value="1"/>
</dbReference>
<evidence type="ECO:0000256" key="1">
    <source>
        <dbReference type="SAM" id="Phobius"/>
    </source>
</evidence>
<dbReference type="InterPro" id="IPR019863">
    <property type="entry name" value="Motility-assoc_ABC-rel_GldG"/>
</dbReference>
<dbReference type="Proteomes" id="UP001501508">
    <property type="component" value="Unassembled WGS sequence"/>
</dbReference>
<dbReference type="RefSeq" id="WP_345030032.1">
    <property type="nucleotide sequence ID" value="NZ_BAABEY010000025.1"/>
</dbReference>
<dbReference type="Pfam" id="PF23357">
    <property type="entry name" value="DUF7088"/>
    <property type="match status" value="1"/>
</dbReference>
<sequence length="554" mass="62156">MKSNLLRVLAAIALVALVNLAASFFYFRLDLTSDKRYTLLPATQSLLKNLDRDINVNVYLSGEFPSAFERLESATRETLEEFRSASRGKVFFQFIDPSRAATEEARQENYKKLIEMGISPTNLFMNEGGKRSEKLIFPAATVQGDSLTIPVQLLKSNRSKTSEEQLNQSYENVEFQLAAAIRDIVRPERKKIGLVVSHSHLPPGRFADIIANLQLYYDVYLDVNKPGSYQGLDALMVMKPDSAFSEEEKYSLDQYVVGGGKIIFFVDGARVDSVALQGSYAQPLDLNLGDLFFKWGVRVNNDLVKDMNAAMIPLNVGNIGDKPQIQPVPWRYFPVLSNFSNHPITRNSAPLYTRYISSIDTINTPGGLRRHPLLYTSPYTRLLRTPLLLSYNEARQQPQPQEYAQGVKLAGVLIEGDFQSLYSNRILPSDPRHSSFVASGKGGKVIICSDGDLVVNDIDYERGVPLPLGYDKVTRDVLGNRDFVLLAANYLTDSEGVILARNKNIDVRLLDKIKIAAERPRWMAFNVIFPPMAICIACGLISFLSKRKFRTRTS</sequence>
<gene>
    <name evidence="4" type="primary">gldG</name>
    <name evidence="4" type="ORF">GCM10023091_27130</name>
</gene>
<proteinExistence type="predicted"/>
<reference evidence="5" key="1">
    <citation type="journal article" date="2019" name="Int. J. Syst. Evol. Microbiol.">
        <title>The Global Catalogue of Microorganisms (GCM) 10K type strain sequencing project: providing services to taxonomists for standard genome sequencing and annotation.</title>
        <authorList>
            <consortium name="The Broad Institute Genomics Platform"/>
            <consortium name="The Broad Institute Genome Sequencing Center for Infectious Disease"/>
            <person name="Wu L."/>
            <person name="Ma J."/>
        </authorList>
    </citation>
    <scope>NUCLEOTIDE SEQUENCE [LARGE SCALE GENOMIC DNA]</scope>
    <source>
        <strain evidence="5">JCM 31920</strain>
    </source>
</reference>
<dbReference type="EMBL" id="BAABEY010000025">
    <property type="protein sequence ID" value="GAA4441608.1"/>
    <property type="molecule type" value="Genomic_DNA"/>
</dbReference>
<keyword evidence="5" id="KW-1185">Reference proteome</keyword>
<keyword evidence="1" id="KW-0812">Transmembrane</keyword>
<evidence type="ECO:0000259" key="3">
    <source>
        <dbReference type="Pfam" id="PF23357"/>
    </source>
</evidence>
<feature type="domain" description="ABC-type uncharacterised transport system" evidence="2">
    <location>
        <begin position="189"/>
        <end position="485"/>
    </location>
</feature>
<keyword evidence="1" id="KW-0472">Membrane</keyword>
<feature type="transmembrane region" description="Helical" evidence="1">
    <location>
        <begin position="522"/>
        <end position="544"/>
    </location>
</feature>
<evidence type="ECO:0000259" key="2">
    <source>
        <dbReference type="Pfam" id="PF09822"/>
    </source>
</evidence>
<feature type="domain" description="DUF7088" evidence="3">
    <location>
        <begin position="33"/>
        <end position="143"/>
    </location>
</feature>
<evidence type="ECO:0000313" key="4">
    <source>
        <dbReference type="EMBL" id="GAA4441608.1"/>
    </source>
</evidence>
<evidence type="ECO:0000313" key="5">
    <source>
        <dbReference type="Proteomes" id="UP001501508"/>
    </source>
</evidence>
<organism evidence="4 5">
    <name type="scientific">Ravibacter arvi</name>
    <dbReference type="NCBI Taxonomy" id="2051041"/>
    <lineage>
        <taxon>Bacteria</taxon>
        <taxon>Pseudomonadati</taxon>
        <taxon>Bacteroidota</taxon>
        <taxon>Cytophagia</taxon>
        <taxon>Cytophagales</taxon>
        <taxon>Spirosomataceae</taxon>
        <taxon>Ravibacter</taxon>
    </lineage>
</organism>
<name>A0ABP8M1B2_9BACT</name>
<dbReference type="InterPro" id="IPR055396">
    <property type="entry name" value="DUF7088"/>
</dbReference>
<protein>
    <submittedName>
        <fullName evidence="4">Gliding motility-associated ABC transporter substrate-binding protein GldG</fullName>
    </submittedName>
</protein>
<keyword evidence="1" id="KW-1133">Transmembrane helix</keyword>
<dbReference type="NCBIfam" id="TIGR03521">
    <property type="entry name" value="GldG"/>
    <property type="match status" value="1"/>
</dbReference>
<dbReference type="InterPro" id="IPR019196">
    <property type="entry name" value="ABC_transp_unknown"/>
</dbReference>